<gene>
    <name evidence="1" type="ORF">GBF38_017375</name>
</gene>
<organism evidence="1 2">
    <name type="scientific">Nibea albiflora</name>
    <name type="common">Yellow drum</name>
    <name type="synonym">Corvina albiflora</name>
    <dbReference type="NCBI Taxonomy" id="240163"/>
    <lineage>
        <taxon>Eukaryota</taxon>
        <taxon>Metazoa</taxon>
        <taxon>Chordata</taxon>
        <taxon>Craniata</taxon>
        <taxon>Vertebrata</taxon>
        <taxon>Euteleostomi</taxon>
        <taxon>Actinopterygii</taxon>
        <taxon>Neopterygii</taxon>
        <taxon>Teleostei</taxon>
        <taxon>Neoteleostei</taxon>
        <taxon>Acanthomorphata</taxon>
        <taxon>Eupercaria</taxon>
        <taxon>Sciaenidae</taxon>
        <taxon>Nibea</taxon>
    </lineage>
</organism>
<evidence type="ECO:0000313" key="2">
    <source>
        <dbReference type="Proteomes" id="UP000805704"/>
    </source>
</evidence>
<comment type="caution">
    <text evidence="1">The sequence shown here is derived from an EMBL/GenBank/DDBJ whole genome shotgun (WGS) entry which is preliminary data.</text>
</comment>
<keyword evidence="2" id="KW-1185">Reference proteome</keyword>
<feature type="non-terminal residue" evidence="1">
    <location>
        <position position="1"/>
    </location>
</feature>
<dbReference type="EMBL" id="CM024796">
    <property type="protein sequence ID" value="KAG8000788.1"/>
    <property type="molecule type" value="Genomic_DNA"/>
</dbReference>
<name>A0ACB7EF11_NIBAL</name>
<accession>A0ACB7EF11</accession>
<proteinExistence type="predicted"/>
<reference evidence="1" key="1">
    <citation type="submission" date="2020-04" db="EMBL/GenBank/DDBJ databases">
        <title>A chromosome-scale assembly and high-density genetic map of the yellow drum (Nibea albiflora) genome.</title>
        <authorList>
            <person name="Xu D."/>
            <person name="Zhang W."/>
            <person name="Chen R."/>
            <person name="Tan P."/>
            <person name="Wang L."/>
            <person name="Song H."/>
            <person name="Tian L."/>
            <person name="Zhu Q."/>
            <person name="Wang B."/>
        </authorList>
    </citation>
    <scope>NUCLEOTIDE SEQUENCE</scope>
    <source>
        <strain evidence="1">ZJHYS-2018</strain>
    </source>
</reference>
<evidence type="ECO:0000313" key="1">
    <source>
        <dbReference type="EMBL" id="KAG8000788.1"/>
    </source>
</evidence>
<sequence length="48" mass="5158">SWDSSADPRVVFSLASEVRKPPAALCCKPEATPLQLSGTVVSSTRLWL</sequence>
<protein>
    <submittedName>
        <fullName evidence="1">Uncharacterized protein</fullName>
    </submittedName>
</protein>
<dbReference type="Proteomes" id="UP000805704">
    <property type="component" value="Chromosome 8"/>
</dbReference>